<dbReference type="Proteomes" id="UP000824118">
    <property type="component" value="Unassembled WGS sequence"/>
</dbReference>
<feature type="domain" description="PPM-type phosphatase" evidence="1">
    <location>
        <begin position="33"/>
        <end position="220"/>
    </location>
</feature>
<protein>
    <submittedName>
        <fullName evidence="2">SpoIIE family protein phosphatase</fullName>
    </submittedName>
</protein>
<reference evidence="2" key="2">
    <citation type="journal article" date="2021" name="PeerJ">
        <title>Extensive microbial diversity within the chicken gut microbiome revealed by metagenomics and culture.</title>
        <authorList>
            <person name="Gilroy R."/>
            <person name="Ravi A."/>
            <person name="Getino M."/>
            <person name="Pursley I."/>
            <person name="Horton D.L."/>
            <person name="Alikhan N.F."/>
            <person name="Baker D."/>
            <person name="Gharbi K."/>
            <person name="Hall N."/>
            <person name="Watson M."/>
            <person name="Adriaenssens E.M."/>
            <person name="Foster-Nyarko E."/>
            <person name="Jarju S."/>
            <person name="Secka A."/>
            <person name="Antonio M."/>
            <person name="Oren A."/>
            <person name="Chaudhuri R.R."/>
            <person name="La Ragione R."/>
            <person name="Hildebrand F."/>
            <person name="Pallen M.J."/>
        </authorList>
    </citation>
    <scope>NUCLEOTIDE SEQUENCE</scope>
    <source>
        <strain evidence="2">ChiGjej1B1-1684</strain>
    </source>
</reference>
<dbReference type="AlphaFoldDB" id="A0A9D1LY25"/>
<dbReference type="SUPFAM" id="SSF81606">
    <property type="entry name" value="PP2C-like"/>
    <property type="match status" value="1"/>
</dbReference>
<evidence type="ECO:0000313" key="3">
    <source>
        <dbReference type="Proteomes" id="UP000824118"/>
    </source>
</evidence>
<accession>A0A9D1LY25</accession>
<proteinExistence type="predicted"/>
<dbReference type="InterPro" id="IPR001932">
    <property type="entry name" value="PPM-type_phosphatase-like_dom"/>
</dbReference>
<sequence length="390" mass="43370">MNNLCTDIGFKSVNKKGEQLCGDHMEIVEQGENSFVMVLADGLGSGVKACILSTLTSKIISTMMANNLTIEDCVSTIASTLPVCEVRKVAYSTFTIIRVVNNEYAEIIQYDNPMVILLRDGKNYDYPTTTMEIGGKTIYKSKLDLHEDDVFLAMSDGAIYAGVGKYMNFGWQRDNIITFMEGIYEKEYTAKTLATILLDECERLYGFEPGDDTTIGAIKIRARKQVNLMIGPPKDPADVNKMEALFFSKTGKHIVCGGTTSTLAAQYLGKPVIPVLDYLDPEVPPIAKIEGVDLVTEGVITMSKVLEYANDYLSDNALYYDWSNKSDGASQIARMLFEDATDINFFVGRAVNPAHQNPNLPINFNIKMRLVEEISECLKKMGKRIKVSYF</sequence>
<dbReference type="Gene3D" id="3.60.40.10">
    <property type="entry name" value="PPM-type phosphatase domain"/>
    <property type="match status" value="1"/>
</dbReference>
<evidence type="ECO:0000259" key="1">
    <source>
        <dbReference type="Pfam" id="PF07228"/>
    </source>
</evidence>
<name>A0A9D1LY25_9FIRM</name>
<evidence type="ECO:0000313" key="2">
    <source>
        <dbReference type="EMBL" id="HIU50275.1"/>
    </source>
</evidence>
<gene>
    <name evidence="2" type="ORF">IAD22_04610</name>
</gene>
<dbReference type="EMBL" id="DVNG01000066">
    <property type="protein sequence ID" value="HIU50275.1"/>
    <property type="molecule type" value="Genomic_DNA"/>
</dbReference>
<reference evidence="2" key="1">
    <citation type="submission" date="2020-10" db="EMBL/GenBank/DDBJ databases">
        <authorList>
            <person name="Gilroy R."/>
        </authorList>
    </citation>
    <scope>NUCLEOTIDE SEQUENCE</scope>
    <source>
        <strain evidence="2">ChiGjej1B1-1684</strain>
    </source>
</reference>
<comment type="caution">
    <text evidence="2">The sequence shown here is derived from an EMBL/GenBank/DDBJ whole genome shotgun (WGS) entry which is preliminary data.</text>
</comment>
<dbReference type="Pfam" id="PF07228">
    <property type="entry name" value="SpoIIE"/>
    <property type="match status" value="1"/>
</dbReference>
<organism evidence="2 3">
    <name type="scientific">Candidatus Limousia pullorum</name>
    <dbReference type="NCBI Taxonomy" id="2840860"/>
    <lineage>
        <taxon>Bacteria</taxon>
        <taxon>Bacillati</taxon>
        <taxon>Bacillota</taxon>
        <taxon>Clostridia</taxon>
        <taxon>Eubacteriales</taxon>
        <taxon>Oscillospiraceae</taxon>
        <taxon>Oscillospiraceae incertae sedis</taxon>
        <taxon>Candidatus Limousia</taxon>
    </lineage>
</organism>
<dbReference type="InterPro" id="IPR036457">
    <property type="entry name" value="PPM-type-like_dom_sf"/>
</dbReference>